<dbReference type="Proteomes" id="UP000324800">
    <property type="component" value="Unassembled WGS sequence"/>
</dbReference>
<comment type="caution">
    <text evidence="1">The sequence shown here is derived from an EMBL/GenBank/DDBJ whole genome shotgun (WGS) entry which is preliminary data.</text>
</comment>
<gene>
    <name evidence="1" type="ORF">EZS28_009128</name>
</gene>
<name>A0A5J4WKA9_9EUKA</name>
<dbReference type="AlphaFoldDB" id="A0A5J4WKA9"/>
<dbReference type="CDD" id="cd09275">
    <property type="entry name" value="RNase_HI_RT_DIRS1"/>
    <property type="match status" value="1"/>
</dbReference>
<sequence>FLNSAKTKAQYRQGRESKAVVNKGTLKELNWWTLKLSLNNPTSLIIRKPDTPLTTDASQWIWGEVCRIKRQDEIFVHGKWSKVWHLTSFNQRELAAILCCLRRLEQDLMQQEVNAIKIQTDNTTTTFNLRRQAAAGPLAQKTTRILNWAKAKDIQLQTVYIPGASNSTADTLSRLARSGDYSVTQVRTQQVMKKLDIQAQVDVFAIRRNRVFKTYCSPKQDSREIARDGLVID</sequence>
<evidence type="ECO:0000313" key="2">
    <source>
        <dbReference type="Proteomes" id="UP000324800"/>
    </source>
</evidence>
<organism evidence="1 2">
    <name type="scientific">Streblomastix strix</name>
    <dbReference type="NCBI Taxonomy" id="222440"/>
    <lineage>
        <taxon>Eukaryota</taxon>
        <taxon>Metamonada</taxon>
        <taxon>Preaxostyla</taxon>
        <taxon>Oxymonadida</taxon>
        <taxon>Streblomastigidae</taxon>
        <taxon>Streblomastix</taxon>
    </lineage>
</organism>
<reference evidence="1 2" key="1">
    <citation type="submission" date="2019-03" db="EMBL/GenBank/DDBJ databases">
        <title>Single cell metagenomics reveals metabolic interactions within the superorganism composed of flagellate Streblomastix strix and complex community of Bacteroidetes bacteria on its surface.</title>
        <authorList>
            <person name="Treitli S.C."/>
            <person name="Kolisko M."/>
            <person name="Husnik F."/>
            <person name="Keeling P."/>
            <person name="Hampl V."/>
        </authorList>
    </citation>
    <scope>NUCLEOTIDE SEQUENCE [LARGE SCALE GENOMIC DNA]</scope>
    <source>
        <strain evidence="1">ST1C</strain>
    </source>
</reference>
<dbReference type="PANTHER" id="PTHR33050">
    <property type="entry name" value="REVERSE TRANSCRIPTASE DOMAIN-CONTAINING PROTEIN"/>
    <property type="match status" value="1"/>
</dbReference>
<feature type="non-terminal residue" evidence="1">
    <location>
        <position position="1"/>
    </location>
</feature>
<accession>A0A5J4WKA9</accession>
<dbReference type="InterPro" id="IPR052055">
    <property type="entry name" value="Hepadnavirus_pol/RT"/>
</dbReference>
<dbReference type="PANTHER" id="PTHR33050:SF7">
    <property type="entry name" value="RIBONUCLEASE H"/>
    <property type="match status" value="1"/>
</dbReference>
<protein>
    <recommendedName>
        <fullName evidence="3">Transposon Ty3-I Gag-Pol polyprotein</fullName>
    </recommendedName>
</protein>
<proteinExistence type="predicted"/>
<evidence type="ECO:0008006" key="3">
    <source>
        <dbReference type="Google" id="ProtNLM"/>
    </source>
</evidence>
<dbReference type="EMBL" id="SNRW01001709">
    <property type="protein sequence ID" value="KAA6395348.1"/>
    <property type="molecule type" value="Genomic_DNA"/>
</dbReference>
<evidence type="ECO:0000313" key="1">
    <source>
        <dbReference type="EMBL" id="KAA6395348.1"/>
    </source>
</evidence>